<keyword evidence="8 9" id="KW-0472">Membrane</keyword>
<evidence type="ECO:0000256" key="9">
    <source>
        <dbReference type="SAM" id="Phobius"/>
    </source>
</evidence>
<evidence type="ECO:0000256" key="5">
    <source>
        <dbReference type="ARBA" id="ARBA00022792"/>
    </source>
</evidence>
<evidence type="ECO:0000256" key="8">
    <source>
        <dbReference type="ARBA" id="ARBA00023136"/>
    </source>
</evidence>
<reference evidence="10" key="1">
    <citation type="submission" date="2020-06" db="EMBL/GenBank/DDBJ databases">
        <title>WGS assembly of Ceratodon purpureus strain R40.</title>
        <authorList>
            <person name="Carey S.B."/>
            <person name="Jenkins J."/>
            <person name="Shu S."/>
            <person name="Lovell J.T."/>
            <person name="Sreedasyam A."/>
            <person name="Maumus F."/>
            <person name="Tiley G.P."/>
            <person name="Fernandez-Pozo N."/>
            <person name="Barry K."/>
            <person name="Chen C."/>
            <person name="Wang M."/>
            <person name="Lipzen A."/>
            <person name="Daum C."/>
            <person name="Saski C.A."/>
            <person name="Payton A.C."/>
            <person name="Mcbreen J.C."/>
            <person name="Conrad R.E."/>
            <person name="Kollar L.M."/>
            <person name="Olsson S."/>
            <person name="Huttunen S."/>
            <person name="Landis J.B."/>
            <person name="Wickett N.J."/>
            <person name="Johnson M.G."/>
            <person name="Rensing S.A."/>
            <person name="Grimwood J."/>
            <person name="Schmutz J."/>
            <person name="Mcdaniel S.F."/>
        </authorList>
    </citation>
    <scope>NUCLEOTIDE SEQUENCE</scope>
    <source>
        <strain evidence="10">R40</strain>
    </source>
</reference>
<keyword evidence="7" id="KW-0496">Mitochondrion</keyword>
<proteinExistence type="inferred from homology"/>
<evidence type="ECO:0000256" key="4">
    <source>
        <dbReference type="ARBA" id="ARBA00022692"/>
    </source>
</evidence>
<comment type="subcellular location">
    <subcellularLocation>
        <location evidence="1">Mitochondrion inner membrane</location>
        <topology evidence="1">Multi-pass membrane protein</topology>
    </subcellularLocation>
</comment>
<organism evidence="10 11">
    <name type="scientific">Ceratodon purpureus</name>
    <name type="common">Fire moss</name>
    <name type="synonym">Dicranum purpureum</name>
    <dbReference type="NCBI Taxonomy" id="3225"/>
    <lineage>
        <taxon>Eukaryota</taxon>
        <taxon>Viridiplantae</taxon>
        <taxon>Streptophyta</taxon>
        <taxon>Embryophyta</taxon>
        <taxon>Bryophyta</taxon>
        <taxon>Bryophytina</taxon>
        <taxon>Bryopsida</taxon>
        <taxon>Dicranidae</taxon>
        <taxon>Pseudoditrichales</taxon>
        <taxon>Ditrichaceae</taxon>
        <taxon>Ceratodon</taxon>
    </lineage>
</organism>
<protein>
    <recommendedName>
        <fullName evidence="3">Transmembrane protein 186</fullName>
    </recommendedName>
</protein>
<keyword evidence="5" id="KW-0999">Mitochondrion inner membrane</keyword>
<dbReference type="Proteomes" id="UP000822688">
    <property type="component" value="Chromosome 7"/>
</dbReference>
<dbReference type="OrthoDB" id="6147888at2759"/>
<keyword evidence="4 9" id="KW-0812">Transmembrane</keyword>
<sequence length="245" mass="27352">MALRKCLHTSLRNGFRPLLLLDTPLHSSLFNRQYESADGKEFANNRMGAQLGTRSYSSLDVESRKDIEKLVLYRAKWMRPLRVMVRLKIFQLGGLAAFALPLAEYANEGHLSVGTIAAVTAVVGGAGAASAALWYYSRRYVGEMALVGPNFKLVQLSVVDFWGNREDNKYEISTVIPPLKGLSNSELEEAANQVLIPLDVIGERQFFLSLRHGRLIEKELLLALLHGNLDFENLQNVAHSRQAVQ</sequence>
<comment type="caution">
    <text evidence="10">The sequence shown here is derived from an EMBL/GenBank/DDBJ whole genome shotgun (WGS) entry which is preliminary data.</text>
</comment>
<feature type="transmembrane region" description="Helical" evidence="9">
    <location>
        <begin position="115"/>
        <end position="136"/>
    </location>
</feature>
<name>A0A8T0HB20_CERPU</name>
<evidence type="ECO:0000256" key="7">
    <source>
        <dbReference type="ARBA" id="ARBA00023128"/>
    </source>
</evidence>
<evidence type="ECO:0000256" key="1">
    <source>
        <dbReference type="ARBA" id="ARBA00004448"/>
    </source>
</evidence>
<evidence type="ECO:0000256" key="2">
    <source>
        <dbReference type="ARBA" id="ARBA00007020"/>
    </source>
</evidence>
<evidence type="ECO:0000256" key="6">
    <source>
        <dbReference type="ARBA" id="ARBA00022989"/>
    </source>
</evidence>
<evidence type="ECO:0000256" key="3">
    <source>
        <dbReference type="ARBA" id="ARBA00014604"/>
    </source>
</evidence>
<accession>A0A8T0HB20</accession>
<dbReference type="EMBL" id="CM026428">
    <property type="protein sequence ID" value="KAG0568095.1"/>
    <property type="molecule type" value="Genomic_DNA"/>
</dbReference>
<feature type="transmembrane region" description="Helical" evidence="9">
    <location>
        <begin position="83"/>
        <end position="103"/>
    </location>
</feature>
<keyword evidence="11" id="KW-1185">Reference proteome</keyword>
<dbReference type="InterPro" id="IPR026571">
    <property type="entry name" value="Tmem186"/>
</dbReference>
<dbReference type="AlphaFoldDB" id="A0A8T0HB20"/>
<dbReference type="PANTHER" id="PTHR13603:SF1">
    <property type="entry name" value="TRANSMEMBRANE PROTEIN 186"/>
    <property type="match status" value="1"/>
</dbReference>
<dbReference type="PANTHER" id="PTHR13603">
    <property type="entry name" value="TRANSMEMBRANE PROTEIN 186"/>
    <property type="match status" value="1"/>
</dbReference>
<gene>
    <name evidence="10" type="ORF">KC19_7G186000</name>
</gene>
<evidence type="ECO:0000313" key="10">
    <source>
        <dbReference type="EMBL" id="KAG0568095.1"/>
    </source>
</evidence>
<keyword evidence="6 9" id="KW-1133">Transmembrane helix</keyword>
<evidence type="ECO:0000313" key="11">
    <source>
        <dbReference type="Proteomes" id="UP000822688"/>
    </source>
</evidence>
<comment type="similarity">
    <text evidence="2">Belongs to the TMEM186 family.</text>
</comment>
<dbReference type="GO" id="GO:0005743">
    <property type="term" value="C:mitochondrial inner membrane"/>
    <property type="evidence" value="ECO:0007669"/>
    <property type="project" value="UniProtKB-SubCell"/>
</dbReference>